<gene>
    <name evidence="1" type="ORF">L195_g057794</name>
</gene>
<name>A0A2K3KX30_TRIPR</name>
<accession>A0A2K3KX30</accession>
<organism evidence="1 2">
    <name type="scientific">Trifolium pratense</name>
    <name type="common">Red clover</name>
    <dbReference type="NCBI Taxonomy" id="57577"/>
    <lineage>
        <taxon>Eukaryota</taxon>
        <taxon>Viridiplantae</taxon>
        <taxon>Streptophyta</taxon>
        <taxon>Embryophyta</taxon>
        <taxon>Tracheophyta</taxon>
        <taxon>Spermatophyta</taxon>
        <taxon>Magnoliopsida</taxon>
        <taxon>eudicotyledons</taxon>
        <taxon>Gunneridae</taxon>
        <taxon>Pentapetalae</taxon>
        <taxon>rosids</taxon>
        <taxon>fabids</taxon>
        <taxon>Fabales</taxon>
        <taxon>Fabaceae</taxon>
        <taxon>Papilionoideae</taxon>
        <taxon>50 kb inversion clade</taxon>
        <taxon>NPAAA clade</taxon>
        <taxon>Hologalegina</taxon>
        <taxon>IRL clade</taxon>
        <taxon>Trifolieae</taxon>
        <taxon>Trifolium</taxon>
    </lineage>
</organism>
<protein>
    <submittedName>
        <fullName evidence="1">Uncharacterized protein</fullName>
    </submittedName>
</protein>
<dbReference type="EMBL" id="ASHM01116560">
    <property type="protein sequence ID" value="PNX70838.1"/>
    <property type="molecule type" value="Genomic_DNA"/>
</dbReference>
<reference evidence="1 2" key="1">
    <citation type="journal article" date="2014" name="Am. J. Bot.">
        <title>Genome assembly and annotation for red clover (Trifolium pratense; Fabaceae).</title>
        <authorList>
            <person name="Istvanek J."/>
            <person name="Jaros M."/>
            <person name="Krenek A."/>
            <person name="Repkova J."/>
        </authorList>
    </citation>
    <scope>NUCLEOTIDE SEQUENCE [LARGE SCALE GENOMIC DNA]</scope>
    <source>
        <strain evidence="2">cv. Tatra</strain>
        <tissue evidence="1">Young leaves</tissue>
    </source>
</reference>
<proteinExistence type="predicted"/>
<evidence type="ECO:0000313" key="2">
    <source>
        <dbReference type="Proteomes" id="UP000236291"/>
    </source>
</evidence>
<reference evidence="1 2" key="2">
    <citation type="journal article" date="2017" name="Front. Plant Sci.">
        <title>Gene Classification and Mining of Molecular Markers Useful in Red Clover (Trifolium pratense) Breeding.</title>
        <authorList>
            <person name="Istvanek J."/>
            <person name="Dluhosova J."/>
            <person name="Dluhos P."/>
            <person name="Patkova L."/>
            <person name="Nedelnik J."/>
            <person name="Repkova J."/>
        </authorList>
    </citation>
    <scope>NUCLEOTIDE SEQUENCE [LARGE SCALE GENOMIC DNA]</scope>
    <source>
        <strain evidence="2">cv. Tatra</strain>
        <tissue evidence="1">Young leaves</tissue>
    </source>
</reference>
<comment type="caution">
    <text evidence="1">The sequence shown here is derived from an EMBL/GenBank/DDBJ whole genome shotgun (WGS) entry which is preliminary data.</text>
</comment>
<dbReference type="Proteomes" id="UP000236291">
    <property type="component" value="Unassembled WGS sequence"/>
</dbReference>
<evidence type="ECO:0000313" key="1">
    <source>
        <dbReference type="EMBL" id="PNX70838.1"/>
    </source>
</evidence>
<sequence length="57" mass="6167">MRMRTNIPPWAWNGGKIFLACTLGRETRKLPPHIPCPVDIPTAGAGTLAPGRSTVLE</sequence>
<dbReference type="AlphaFoldDB" id="A0A2K3KX30"/>